<dbReference type="HOGENOM" id="CLU_1815456_0_0_1"/>
<reference evidence="1 2" key="1">
    <citation type="journal article" date="2012" name="PLoS Pathog.">
        <title>Diverse lifestyles and strategies of plant pathogenesis encoded in the genomes of eighteen Dothideomycetes fungi.</title>
        <authorList>
            <person name="Ohm R.A."/>
            <person name="Feau N."/>
            <person name="Henrissat B."/>
            <person name="Schoch C.L."/>
            <person name="Horwitz B.A."/>
            <person name="Barry K.W."/>
            <person name="Condon B.J."/>
            <person name="Copeland A.C."/>
            <person name="Dhillon B."/>
            <person name="Glaser F."/>
            <person name="Hesse C.N."/>
            <person name="Kosti I."/>
            <person name="LaButti K."/>
            <person name="Lindquist E.A."/>
            <person name="Lucas S."/>
            <person name="Salamov A.A."/>
            <person name="Bradshaw R.E."/>
            <person name="Ciuffetti L."/>
            <person name="Hamelin R.C."/>
            <person name="Kema G.H.J."/>
            <person name="Lawrence C."/>
            <person name="Scott J.A."/>
            <person name="Spatafora J.W."/>
            <person name="Turgeon B.G."/>
            <person name="de Wit P.J.G.M."/>
            <person name="Zhong S."/>
            <person name="Goodwin S.B."/>
            <person name="Grigoriev I.V."/>
        </authorList>
    </citation>
    <scope>NUCLEOTIDE SEQUENCE [LARGE SCALE GENOMIC DNA]</scope>
    <source>
        <strain evidence="1 2">UAMH 10762</strain>
    </source>
</reference>
<evidence type="ECO:0000313" key="1">
    <source>
        <dbReference type="EMBL" id="EMC98491.1"/>
    </source>
</evidence>
<name>M2MP65_BAUPA</name>
<organism evidence="1 2">
    <name type="scientific">Baudoinia panamericana (strain UAMH 10762)</name>
    <name type="common">Angels' share fungus</name>
    <name type="synonym">Baudoinia compniacensis (strain UAMH 10762)</name>
    <dbReference type="NCBI Taxonomy" id="717646"/>
    <lineage>
        <taxon>Eukaryota</taxon>
        <taxon>Fungi</taxon>
        <taxon>Dikarya</taxon>
        <taxon>Ascomycota</taxon>
        <taxon>Pezizomycotina</taxon>
        <taxon>Dothideomycetes</taxon>
        <taxon>Dothideomycetidae</taxon>
        <taxon>Mycosphaerellales</taxon>
        <taxon>Teratosphaeriaceae</taxon>
        <taxon>Baudoinia</taxon>
    </lineage>
</organism>
<dbReference type="Proteomes" id="UP000011761">
    <property type="component" value="Unassembled WGS sequence"/>
</dbReference>
<sequence>MNKYRNQRRTLRHNSGHFDELGARFRRLESPRLWQAAKRVASTRLRCNAFWRAIAGFRVGQDQMTTVLWSITEIEKIGRPHGRRCGRYMHVEGSLIATLPPSGSRLFKGLCVTAAVSMCSLSVHLPLWNSGACATGGPVFAG</sequence>
<dbReference type="RefSeq" id="XP_007675080.1">
    <property type="nucleotide sequence ID" value="XM_007676890.1"/>
</dbReference>
<keyword evidence="2" id="KW-1185">Reference proteome</keyword>
<dbReference type="GeneID" id="19114231"/>
<proteinExistence type="predicted"/>
<dbReference type="AlphaFoldDB" id="M2MP65"/>
<evidence type="ECO:0000313" key="2">
    <source>
        <dbReference type="Proteomes" id="UP000011761"/>
    </source>
</evidence>
<dbReference type="KEGG" id="bcom:BAUCODRAFT_428064"/>
<gene>
    <name evidence="1" type="ORF">BAUCODRAFT_428064</name>
</gene>
<dbReference type="EMBL" id="KB445553">
    <property type="protein sequence ID" value="EMC98491.1"/>
    <property type="molecule type" value="Genomic_DNA"/>
</dbReference>
<protein>
    <submittedName>
        <fullName evidence="1">Uncharacterized protein</fullName>
    </submittedName>
</protein>
<accession>M2MP65</accession>